<evidence type="ECO:0000313" key="1">
    <source>
        <dbReference type="EMBL" id="GIY85892.1"/>
    </source>
</evidence>
<protein>
    <submittedName>
        <fullName evidence="1">Uncharacterized protein</fullName>
    </submittedName>
</protein>
<proteinExistence type="predicted"/>
<sequence>MRKTQQDLLRNYVPLNIHFRKQTRLFKKVLLAHTRDKVPGVSGLPFCPLGTGNHFSLSAARRNFHSPQVKIDKCTEGSFLFSFCFPDETYIPLFRVLPEFSFARY</sequence>
<dbReference type="AlphaFoldDB" id="A0AAV4WTR2"/>
<dbReference type="EMBL" id="BPLR01016708">
    <property type="protein sequence ID" value="GIY85892.1"/>
    <property type="molecule type" value="Genomic_DNA"/>
</dbReference>
<comment type="caution">
    <text evidence="1">The sequence shown here is derived from an EMBL/GenBank/DDBJ whole genome shotgun (WGS) entry which is preliminary data.</text>
</comment>
<dbReference type="Proteomes" id="UP001054945">
    <property type="component" value="Unassembled WGS sequence"/>
</dbReference>
<name>A0AAV4WTR2_CAEEX</name>
<keyword evidence="2" id="KW-1185">Reference proteome</keyword>
<reference evidence="1 2" key="1">
    <citation type="submission" date="2021-06" db="EMBL/GenBank/DDBJ databases">
        <title>Caerostris extrusa draft genome.</title>
        <authorList>
            <person name="Kono N."/>
            <person name="Arakawa K."/>
        </authorList>
    </citation>
    <scope>NUCLEOTIDE SEQUENCE [LARGE SCALE GENOMIC DNA]</scope>
</reference>
<accession>A0AAV4WTR2</accession>
<evidence type="ECO:0000313" key="2">
    <source>
        <dbReference type="Proteomes" id="UP001054945"/>
    </source>
</evidence>
<organism evidence="1 2">
    <name type="scientific">Caerostris extrusa</name>
    <name type="common">Bark spider</name>
    <name type="synonym">Caerostris bankana</name>
    <dbReference type="NCBI Taxonomy" id="172846"/>
    <lineage>
        <taxon>Eukaryota</taxon>
        <taxon>Metazoa</taxon>
        <taxon>Ecdysozoa</taxon>
        <taxon>Arthropoda</taxon>
        <taxon>Chelicerata</taxon>
        <taxon>Arachnida</taxon>
        <taxon>Araneae</taxon>
        <taxon>Araneomorphae</taxon>
        <taxon>Entelegynae</taxon>
        <taxon>Araneoidea</taxon>
        <taxon>Araneidae</taxon>
        <taxon>Caerostris</taxon>
    </lineage>
</organism>
<gene>
    <name evidence="1" type="ORF">CEXT_544221</name>
</gene>